<feature type="transmembrane region" description="Helical" evidence="2">
    <location>
        <begin position="12"/>
        <end position="33"/>
    </location>
</feature>
<name>A0A9K3N0D4_HELAN</name>
<protein>
    <submittedName>
        <fullName evidence="3">Uncharacterized protein</fullName>
    </submittedName>
</protein>
<sequence length="387" mass="42137">MSLFAYTYQMPIFACIHPVIVINISAHAMIIMLQVHMSSSESGLSEDHDPMAVVSDDEIAPDPEVFTSDTENDPDMLSDDEDDFQPFALPDFGDNTPFADGVPVDDIFAIPIPIHDHLIIGHPDGEHHVVPILDVVPLFAVPHEDLPFDDLDVNYFDIFTGDHPVGDQGDGVLDDVIVLDIPSPVVSIIDISSNSSMHSVADSFESVTSLALQAKGLRLYATDLDDEDTMSTTPSSPVRAPTPPPVPDHVHDPVPGPFDIPLIAPLVPEPISAPFGLPPISPVVPQPPPTVDVPPPFVSDEHRTDLPIVFRHEIPAPRPGEGTSGQPPSFDPFASADFPPIPQFTPFTSDPLDQPFRWFPSYTMPISDPYHPSHHVGYTRDDLLLSL</sequence>
<organism evidence="3 4">
    <name type="scientific">Helianthus annuus</name>
    <name type="common">Common sunflower</name>
    <dbReference type="NCBI Taxonomy" id="4232"/>
    <lineage>
        <taxon>Eukaryota</taxon>
        <taxon>Viridiplantae</taxon>
        <taxon>Streptophyta</taxon>
        <taxon>Embryophyta</taxon>
        <taxon>Tracheophyta</taxon>
        <taxon>Spermatophyta</taxon>
        <taxon>Magnoliopsida</taxon>
        <taxon>eudicotyledons</taxon>
        <taxon>Gunneridae</taxon>
        <taxon>Pentapetalae</taxon>
        <taxon>asterids</taxon>
        <taxon>campanulids</taxon>
        <taxon>Asterales</taxon>
        <taxon>Asteraceae</taxon>
        <taxon>Asteroideae</taxon>
        <taxon>Heliantheae alliance</taxon>
        <taxon>Heliantheae</taxon>
        <taxon>Helianthus</taxon>
    </lineage>
</organism>
<dbReference type="Gramene" id="mRNA:HanXRQr2_Chr11g0495851">
    <property type="protein sequence ID" value="CDS:HanXRQr2_Chr11g0495851.1"/>
    <property type="gene ID" value="HanXRQr2_Chr11g0495851"/>
</dbReference>
<proteinExistence type="predicted"/>
<gene>
    <name evidence="3" type="ORF">HanXRQr2_Chr11g0495851</name>
</gene>
<keyword evidence="4" id="KW-1185">Reference proteome</keyword>
<dbReference type="Proteomes" id="UP000215914">
    <property type="component" value="Unassembled WGS sequence"/>
</dbReference>
<keyword evidence="2" id="KW-1133">Transmembrane helix</keyword>
<feature type="region of interest" description="Disordered" evidence="1">
    <location>
        <begin position="223"/>
        <end position="253"/>
    </location>
</feature>
<keyword evidence="2" id="KW-0472">Membrane</keyword>
<dbReference type="AlphaFoldDB" id="A0A9K3N0D4"/>
<reference evidence="3" key="1">
    <citation type="journal article" date="2017" name="Nature">
        <title>The sunflower genome provides insights into oil metabolism, flowering and Asterid evolution.</title>
        <authorList>
            <person name="Badouin H."/>
            <person name="Gouzy J."/>
            <person name="Grassa C.J."/>
            <person name="Murat F."/>
            <person name="Staton S.E."/>
            <person name="Cottret L."/>
            <person name="Lelandais-Briere C."/>
            <person name="Owens G.L."/>
            <person name="Carrere S."/>
            <person name="Mayjonade B."/>
            <person name="Legrand L."/>
            <person name="Gill N."/>
            <person name="Kane N.C."/>
            <person name="Bowers J.E."/>
            <person name="Hubner S."/>
            <person name="Bellec A."/>
            <person name="Berard A."/>
            <person name="Berges H."/>
            <person name="Blanchet N."/>
            <person name="Boniface M.C."/>
            <person name="Brunel D."/>
            <person name="Catrice O."/>
            <person name="Chaidir N."/>
            <person name="Claudel C."/>
            <person name="Donnadieu C."/>
            <person name="Faraut T."/>
            <person name="Fievet G."/>
            <person name="Helmstetter N."/>
            <person name="King M."/>
            <person name="Knapp S.J."/>
            <person name="Lai Z."/>
            <person name="Le Paslier M.C."/>
            <person name="Lippi Y."/>
            <person name="Lorenzon L."/>
            <person name="Mandel J.R."/>
            <person name="Marage G."/>
            <person name="Marchand G."/>
            <person name="Marquand E."/>
            <person name="Bret-Mestries E."/>
            <person name="Morien E."/>
            <person name="Nambeesan S."/>
            <person name="Nguyen T."/>
            <person name="Pegot-Espagnet P."/>
            <person name="Pouilly N."/>
            <person name="Raftis F."/>
            <person name="Sallet E."/>
            <person name="Schiex T."/>
            <person name="Thomas J."/>
            <person name="Vandecasteele C."/>
            <person name="Vares D."/>
            <person name="Vear F."/>
            <person name="Vautrin S."/>
            <person name="Crespi M."/>
            <person name="Mangin B."/>
            <person name="Burke J.M."/>
            <person name="Salse J."/>
            <person name="Munos S."/>
            <person name="Vincourt P."/>
            <person name="Rieseberg L.H."/>
            <person name="Langlade N.B."/>
        </authorList>
    </citation>
    <scope>NUCLEOTIDE SEQUENCE</scope>
    <source>
        <tissue evidence="3">Leaves</tissue>
    </source>
</reference>
<reference evidence="3" key="2">
    <citation type="submission" date="2020-06" db="EMBL/GenBank/DDBJ databases">
        <title>Helianthus annuus Genome sequencing and assembly Release 2.</title>
        <authorList>
            <person name="Gouzy J."/>
            <person name="Langlade N."/>
            <person name="Munos S."/>
        </authorList>
    </citation>
    <scope>NUCLEOTIDE SEQUENCE</scope>
    <source>
        <tissue evidence="3">Leaves</tissue>
    </source>
</reference>
<evidence type="ECO:0000256" key="1">
    <source>
        <dbReference type="SAM" id="MobiDB-lite"/>
    </source>
</evidence>
<comment type="caution">
    <text evidence="3">The sequence shown here is derived from an EMBL/GenBank/DDBJ whole genome shotgun (WGS) entry which is preliminary data.</text>
</comment>
<evidence type="ECO:0000256" key="2">
    <source>
        <dbReference type="SAM" id="Phobius"/>
    </source>
</evidence>
<evidence type="ECO:0000313" key="4">
    <source>
        <dbReference type="Proteomes" id="UP000215914"/>
    </source>
</evidence>
<accession>A0A9K3N0D4</accession>
<dbReference type="EMBL" id="MNCJ02000326">
    <property type="protein sequence ID" value="KAF5782437.1"/>
    <property type="molecule type" value="Genomic_DNA"/>
</dbReference>
<keyword evidence="2" id="KW-0812">Transmembrane</keyword>
<evidence type="ECO:0000313" key="3">
    <source>
        <dbReference type="EMBL" id="KAF5782437.1"/>
    </source>
</evidence>